<dbReference type="InterPro" id="IPR001650">
    <property type="entry name" value="Helicase_C-like"/>
</dbReference>
<keyword evidence="6" id="KW-0347">Helicase</keyword>
<evidence type="ECO:0000256" key="6">
    <source>
        <dbReference type="ARBA" id="ARBA00022806"/>
    </source>
</evidence>
<feature type="region of interest" description="Disordered" evidence="11">
    <location>
        <begin position="1031"/>
        <end position="1074"/>
    </location>
</feature>
<dbReference type="GO" id="GO:0009378">
    <property type="term" value="F:four-way junction helicase activity"/>
    <property type="evidence" value="ECO:0007669"/>
    <property type="project" value="TreeGrafter"/>
</dbReference>
<dbReference type="SMART" id="SM00487">
    <property type="entry name" value="DEXDc"/>
    <property type="match status" value="1"/>
</dbReference>
<dbReference type="GO" id="GO:0043138">
    <property type="term" value="F:3'-5' DNA helicase activity"/>
    <property type="evidence" value="ECO:0007669"/>
    <property type="project" value="InterPro"/>
</dbReference>
<feature type="region of interest" description="Disordered" evidence="11">
    <location>
        <begin position="1236"/>
        <end position="1302"/>
    </location>
</feature>
<feature type="region of interest" description="Disordered" evidence="11">
    <location>
        <begin position="89"/>
        <end position="117"/>
    </location>
</feature>
<evidence type="ECO:0000256" key="10">
    <source>
        <dbReference type="ARBA" id="ARBA00023242"/>
    </source>
</evidence>
<dbReference type="Gene3D" id="3.40.50.300">
    <property type="entry name" value="P-loop containing nucleotide triphosphate hydrolases"/>
    <property type="match status" value="2"/>
</dbReference>
<evidence type="ECO:0000259" key="13">
    <source>
        <dbReference type="PROSITE" id="PS51194"/>
    </source>
</evidence>
<proteinExistence type="inferred from homology"/>
<dbReference type="Pfam" id="PF00270">
    <property type="entry name" value="DEAD"/>
    <property type="match status" value="1"/>
</dbReference>
<evidence type="ECO:0000259" key="12">
    <source>
        <dbReference type="PROSITE" id="PS51192"/>
    </source>
</evidence>
<feature type="region of interest" description="Disordered" evidence="11">
    <location>
        <begin position="1"/>
        <end position="23"/>
    </location>
</feature>
<feature type="compositionally biased region" description="Basic and acidic residues" evidence="11">
    <location>
        <begin position="1031"/>
        <end position="1041"/>
    </location>
</feature>
<dbReference type="CDD" id="cd12091">
    <property type="entry name" value="FANCM_ID"/>
    <property type="match status" value="1"/>
</dbReference>
<comment type="similarity">
    <text evidence="2">Belongs to the DEAD box helicase family. DEAH subfamily. FANCM sub-subfamily.</text>
</comment>
<evidence type="ECO:0000256" key="9">
    <source>
        <dbReference type="ARBA" id="ARBA00023204"/>
    </source>
</evidence>
<evidence type="ECO:0000313" key="14">
    <source>
        <dbReference type="EMBL" id="KAK9167665.1"/>
    </source>
</evidence>
<dbReference type="GO" id="GO:0036297">
    <property type="term" value="P:interstrand cross-link repair"/>
    <property type="evidence" value="ECO:0007669"/>
    <property type="project" value="TreeGrafter"/>
</dbReference>
<dbReference type="FunFam" id="3.40.50.300:FF:001992">
    <property type="entry name" value="ATP-dependent RNA helicase, putative"/>
    <property type="match status" value="1"/>
</dbReference>
<keyword evidence="9" id="KW-0234">DNA repair</keyword>
<feature type="compositionally biased region" description="Polar residues" evidence="11">
    <location>
        <begin position="1279"/>
        <end position="1289"/>
    </location>
</feature>
<keyword evidence="8" id="KW-0238">DNA-binding</keyword>
<name>A0AAP0Q500_9MAGN</name>
<dbReference type="Proteomes" id="UP001419268">
    <property type="component" value="Unassembled WGS sequence"/>
</dbReference>
<dbReference type="Pfam" id="PF00271">
    <property type="entry name" value="Helicase_C"/>
    <property type="match status" value="1"/>
</dbReference>
<dbReference type="Gene3D" id="1.20.1320.20">
    <property type="entry name" value="hef helicase domain"/>
    <property type="match status" value="1"/>
</dbReference>
<keyword evidence="7" id="KW-0067">ATP-binding</keyword>
<evidence type="ECO:0000256" key="8">
    <source>
        <dbReference type="ARBA" id="ARBA00023125"/>
    </source>
</evidence>
<accession>A0AAP0Q500</accession>
<evidence type="ECO:0000256" key="4">
    <source>
        <dbReference type="ARBA" id="ARBA00022763"/>
    </source>
</evidence>
<feature type="compositionally biased region" description="Basic and acidic residues" evidence="11">
    <location>
        <begin position="1236"/>
        <end position="1246"/>
    </location>
</feature>
<dbReference type="PANTHER" id="PTHR14025:SF20">
    <property type="entry name" value="FANCONI ANEMIA GROUP M PROTEIN"/>
    <property type="match status" value="1"/>
</dbReference>
<gene>
    <name evidence="14" type="ORF">Scep_002856</name>
</gene>
<dbReference type="PROSITE" id="PS51192">
    <property type="entry name" value="HELICASE_ATP_BIND_1"/>
    <property type="match status" value="1"/>
</dbReference>
<organism evidence="14 15">
    <name type="scientific">Stephania cephalantha</name>
    <dbReference type="NCBI Taxonomy" id="152367"/>
    <lineage>
        <taxon>Eukaryota</taxon>
        <taxon>Viridiplantae</taxon>
        <taxon>Streptophyta</taxon>
        <taxon>Embryophyta</taxon>
        <taxon>Tracheophyta</taxon>
        <taxon>Spermatophyta</taxon>
        <taxon>Magnoliopsida</taxon>
        <taxon>Ranunculales</taxon>
        <taxon>Menispermaceae</taxon>
        <taxon>Menispermoideae</taxon>
        <taxon>Cissampelideae</taxon>
        <taxon>Stephania</taxon>
    </lineage>
</organism>
<feature type="compositionally biased region" description="Acidic residues" evidence="11">
    <location>
        <begin position="1162"/>
        <end position="1179"/>
    </location>
</feature>
<evidence type="ECO:0000256" key="1">
    <source>
        <dbReference type="ARBA" id="ARBA00004123"/>
    </source>
</evidence>
<sequence length="1441" mass="159706">MSSSRPIPTETIHNVDEEEDDDEFDWEAAVREIDVACQGGGASTSNSCQEGRNSVNWRVSGNGIVGVSRPQVPKRTSAAPRQSTLDKFVKGVARRPDVGGGSSDQQRVEEERNNGDGSGDWGPCYCEIDMEAAKTWIYPVNIPLRDYQLSITRTALFSNTLVALPTGLGKTLIAAVVMYNYFRWFPSGKIVFTAPSRPLVMQQIEACHNIVGIPQDWTIDMTGQVNPSNRARFWETKRVFFVTPQVLEKDIQSGTCIVKQLVCLVIDEAHRALGNYSYCVAVRELLAVPVQLRILALTATPGSKQQTIQTIINNLCISKLEYRNESDHDVSRYVHDRKLELIQVPMGKDAVEINNLLLEVIKPFVSRLCAFGVLHNRDFQTLSPCDLLNSRDKFRQAPPLELPHIRYGEVEGYFGVLITLYHIRKLLSSHGIRPAYEMLEEKLQQGSFARVMSRNEVIHKTKLLMQQSLSHGASSPKLTKMIEILIDHFATNNPKSSRVIIFSNFRGSVRDIMDSLANIGDSVKATEFIGQSSGKALKGQTQKVQQAVLQKFRAGGYNVIVATSIGEEGLDIMEVDLVICFDANISPLRMIQRMGRTGRKHDGRVDILVLACEGSELKGYLRKQATGKAVKKHMRNGGMNSFDFHSSPRMIPHVCKPDVQFVEMSIEQFVPRGKKVKSDQMHRLIFKEKISLSEADLLAKYFNNCVENVWKPSLVAFPHFQAFPSRVHNVIHSFRTGMLIDAIQHLQGLSFGEDNEMLQIPVDGTMPDLCAGTEIDDQDSQSLQDLVRSSPKAHSQSKNLDFAMPFAMLSNCEEEKCVSNASGHCFLFQTQFVSLDMFGKVSITSVPSLPFAKESSHCESIAVKKNPCPNIASCGDHVEPAKATEKLTNLSMTKCINHDIMLFPSFCKSHSHEEQIPLGVETVLLQTPSSKGDFMNSEVLIIETPGSVRRNISKLIDKESSAHDFKDVEMSPRLTNMVEKGVVPESPIDCQEKSSPTVKSKVMDTPADLEMSADIISRVTLLKAGDLLPPKELHSDGREKPAVSGTACQRGCSSASPKNNNIINADRHSGSPVTDEIRTPLVNLTSNCSKEWYLSSGDASMGIQQVPKLKRLRKYGESRRVLSSNRMKENVGGPITSRSKSSAGARPGSVKHKKGKVSSDADVSDDEEEKECDSFDDSFIDDRTCPETPSTQAEAGRNDMMAVYRRSLLSQSPMVVEQHCSIDFSRGTQHCEIETDESAKSRKNDHSVQTYQTSLQSANQSVARSSTSCRMDPDGVSHLVSQGEPSNTPKGEKTRESRKRRASFCQGGYGLANIIQPKRLFHPEDTGNSSLQHQDHNNESNGDLFFDDQFYNDLDLDALEAEATALLRQNCASPMRKRPCSSPNPSADANIETMNSPSFDLGDVGHEGHMLAASSNIQPIAVSVSHHIERPLCGFDDQHIH</sequence>
<reference evidence="14 15" key="1">
    <citation type="submission" date="2024-01" db="EMBL/GenBank/DDBJ databases">
        <title>Genome assemblies of Stephania.</title>
        <authorList>
            <person name="Yang L."/>
        </authorList>
    </citation>
    <scope>NUCLEOTIDE SEQUENCE [LARGE SCALE GENOMIC DNA]</scope>
    <source>
        <strain evidence="14">JXDWG</strain>
        <tissue evidence="14">Leaf</tissue>
    </source>
</reference>
<dbReference type="GO" id="GO:0005634">
    <property type="term" value="C:nucleus"/>
    <property type="evidence" value="ECO:0007669"/>
    <property type="project" value="UniProtKB-SubCell"/>
</dbReference>
<feature type="domain" description="Helicase C-terminal" evidence="13">
    <location>
        <begin position="477"/>
        <end position="650"/>
    </location>
</feature>
<dbReference type="GO" id="GO:0005524">
    <property type="term" value="F:ATP binding"/>
    <property type="evidence" value="ECO:0007669"/>
    <property type="project" value="UniProtKB-KW"/>
</dbReference>
<evidence type="ECO:0000256" key="11">
    <source>
        <dbReference type="SAM" id="MobiDB-lite"/>
    </source>
</evidence>
<dbReference type="InterPro" id="IPR027417">
    <property type="entry name" value="P-loop_NTPase"/>
</dbReference>
<dbReference type="InterPro" id="IPR014001">
    <property type="entry name" value="Helicase_ATP-bd"/>
</dbReference>
<keyword evidence="3" id="KW-0547">Nucleotide-binding</keyword>
<dbReference type="SUPFAM" id="SSF52540">
    <property type="entry name" value="P-loop containing nucleoside triphosphate hydrolases"/>
    <property type="match status" value="1"/>
</dbReference>
<dbReference type="CDD" id="cd18033">
    <property type="entry name" value="DEXDc_FANCM"/>
    <property type="match status" value="1"/>
</dbReference>
<feature type="domain" description="Helicase ATP-binding" evidence="12">
    <location>
        <begin position="151"/>
        <end position="319"/>
    </location>
</feature>
<evidence type="ECO:0000256" key="2">
    <source>
        <dbReference type="ARBA" id="ARBA00009889"/>
    </source>
</evidence>
<evidence type="ECO:0008006" key="16">
    <source>
        <dbReference type="Google" id="ProtNLM"/>
    </source>
</evidence>
<dbReference type="InterPro" id="IPR011545">
    <property type="entry name" value="DEAD/DEAH_box_helicase_dom"/>
</dbReference>
<dbReference type="InterPro" id="IPR039686">
    <property type="entry name" value="FANCM/Mph1-like_ID"/>
</dbReference>
<feature type="compositionally biased region" description="Polar residues" evidence="11">
    <location>
        <begin position="1051"/>
        <end position="1063"/>
    </location>
</feature>
<dbReference type="GO" id="GO:0000400">
    <property type="term" value="F:four-way junction DNA binding"/>
    <property type="evidence" value="ECO:0007669"/>
    <property type="project" value="TreeGrafter"/>
</dbReference>
<keyword evidence="4" id="KW-0227">DNA damage</keyword>
<dbReference type="GO" id="GO:0016787">
    <property type="term" value="F:hydrolase activity"/>
    <property type="evidence" value="ECO:0007669"/>
    <property type="project" value="UniProtKB-KW"/>
</dbReference>
<feature type="compositionally biased region" description="Polar residues" evidence="11">
    <location>
        <begin position="1247"/>
        <end position="1269"/>
    </location>
</feature>
<protein>
    <recommendedName>
        <fullName evidence="16">Fanconi anemia group M protein</fullName>
    </recommendedName>
</protein>
<evidence type="ECO:0000256" key="5">
    <source>
        <dbReference type="ARBA" id="ARBA00022801"/>
    </source>
</evidence>
<evidence type="ECO:0000256" key="3">
    <source>
        <dbReference type="ARBA" id="ARBA00022741"/>
    </source>
</evidence>
<evidence type="ECO:0000256" key="7">
    <source>
        <dbReference type="ARBA" id="ARBA00022840"/>
    </source>
</evidence>
<dbReference type="EMBL" id="JBBNAG010000001">
    <property type="protein sequence ID" value="KAK9167665.1"/>
    <property type="molecule type" value="Genomic_DNA"/>
</dbReference>
<dbReference type="GO" id="GO:0045003">
    <property type="term" value="P:double-strand break repair via synthesis-dependent strand annealing"/>
    <property type="evidence" value="ECO:0007669"/>
    <property type="project" value="TreeGrafter"/>
</dbReference>
<dbReference type="InterPro" id="IPR044749">
    <property type="entry name" value="FANCM_DEXDc"/>
</dbReference>
<dbReference type="SMART" id="SM00490">
    <property type="entry name" value="HELICc"/>
    <property type="match status" value="1"/>
</dbReference>
<dbReference type="PANTHER" id="PTHR14025">
    <property type="entry name" value="FANCONI ANEMIA GROUP M FANCM FAMILY MEMBER"/>
    <property type="match status" value="1"/>
</dbReference>
<keyword evidence="5" id="KW-0378">Hydrolase</keyword>
<dbReference type="CDD" id="cd18801">
    <property type="entry name" value="SF2_C_FANCM_Hef"/>
    <property type="match status" value="1"/>
</dbReference>
<keyword evidence="15" id="KW-1185">Reference proteome</keyword>
<evidence type="ECO:0000313" key="15">
    <source>
        <dbReference type="Proteomes" id="UP001419268"/>
    </source>
</evidence>
<comment type="caution">
    <text evidence="14">The sequence shown here is derived from an EMBL/GenBank/DDBJ whole genome shotgun (WGS) entry which is preliminary data.</text>
</comment>
<dbReference type="FunFam" id="3.40.50.300:FF:000861">
    <property type="entry name" value="Fanconi anemia, complementation group M"/>
    <property type="match status" value="1"/>
</dbReference>
<comment type="subcellular location">
    <subcellularLocation>
        <location evidence="1">Nucleus</location>
    </subcellularLocation>
</comment>
<feature type="region of interest" description="Disordered" evidence="11">
    <location>
        <begin position="1117"/>
        <end position="1195"/>
    </location>
</feature>
<dbReference type="PROSITE" id="PS51194">
    <property type="entry name" value="HELICASE_CTER"/>
    <property type="match status" value="1"/>
</dbReference>
<keyword evidence="10" id="KW-0539">Nucleus</keyword>